<dbReference type="GO" id="GO:0005525">
    <property type="term" value="F:GTP binding"/>
    <property type="evidence" value="ECO:0007669"/>
    <property type="project" value="UniProtKB-KW"/>
</dbReference>
<dbReference type="InterPro" id="IPR001806">
    <property type="entry name" value="Small_GTPase"/>
</dbReference>
<keyword evidence="1" id="KW-0547">Nucleotide-binding</keyword>
<comment type="caution">
    <text evidence="3">The sequence shown here is derived from an EMBL/GenBank/DDBJ whole genome shotgun (WGS) entry which is preliminary data.</text>
</comment>
<keyword evidence="4" id="KW-1185">Reference proteome</keyword>
<dbReference type="PROSITE" id="PS51419">
    <property type="entry name" value="RAB"/>
    <property type="match status" value="1"/>
</dbReference>
<dbReference type="OrthoDB" id="8825512at2759"/>
<gene>
    <name evidence="3" type="ORF">ASZ78_005786</name>
</gene>
<dbReference type="PANTHER" id="PTHR47979">
    <property type="entry name" value="DRAB11-RELATED"/>
    <property type="match status" value="1"/>
</dbReference>
<dbReference type="SUPFAM" id="SSF52540">
    <property type="entry name" value="P-loop containing nucleoside triphosphate hydrolases"/>
    <property type="match status" value="1"/>
</dbReference>
<dbReference type="EMBL" id="MCFN01001208">
    <property type="protein sequence ID" value="OXB53450.1"/>
    <property type="molecule type" value="Genomic_DNA"/>
</dbReference>
<protein>
    <submittedName>
        <fullName evidence="3">Uncharacterized protein</fullName>
    </submittedName>
</protein>
<organism evidence="3 4">
    <name type="scientific">Callipepla squamata</name>
    <name type="common">Scaled quail</name>
    <dbReference type="NCBI Taxonomy" id="9009"/>
    <lineage>
        <taxon>Eukaryota</taxon>
        <taxon>Metazoa</taxon>
        <taxon>Chordata</taxon>
        <taxon>Craniata</taxon>
        <taxon>Vertebrata</taxon>
        <taxon>Euteleostomi</taxon>
        <taxon>Archelosauria</taxon>
        <taxon>Archosauria</taxon>
        <taxon>Dinosauria</taxon>
        <taxon>Saurischia</taxon>
        <taxon>Theropoda</taxon>
        <taxon>Coelurosauria</taxon>
        <taxon>Aves</taxon>
        <taxon>Neognathae</taxon>
        <taxon>Galloanserae</taxon>
        <taxon>Galliformes</taxon>
        <taxon>Odontophoridae</taxon>
        <taxon>Callipepla</taxon>
    </lineage>
</organism>
<dbReference type="Gene3D" id="3.40.50.300">
    <property type="entry name" value="P-loop containing nucleotide triphosphate hydrolases"/>
    <property type="match status" value="1"/>
</dbReference>
<dbReference type="STRING" id="9009.A0A226MDY4"/>
<dbReference type="Pfam" id="PF00071">
    <property type="entry name" value="Ras"/>
    <property type="match status" value="1"/>
</dbReference>
<dbReference type="InterPro" id="IPR027417">
    <property type="entry name" value="P-loop_NTPase"/>
</dbReference>
<dbReference type="AlphaFoldDB" id="A0A226MDY4"/>
<keyword evidence="2" id="KW-0342">GTP-binding</keyword>
<accession>A0A226MDY4</accession>
<dbReference type="SMART" id="SM00175">
    <property type="entry name" value="RAB"/>
    <property type="match status" value="1"/>
</dbReference>
<proteinExistence type="predicted"/>
<evidence type="ECO:0000256" key="1">
    <source>
        <dbReference type="ARBA" id="ARBA00022741"/>
    </source>
</evidence>
<evidence type="ECO:0000256" key="2">
    <source>
        <dbReference type="ARBA" id="ARBA00023134"/>
    </source>
</evidence>
<dbReference type="Proteomes" id="UP000198323">
    <property type="component" value="Unassembled WGS sequence"/>
</dbReference>
<dbReference type="InterPro" id="IPR050209">
    <property type="entry name" value="Rab_GTPases_membrane_traffic"/>
</dbReference>
<sequence length="114" mass="12318">MALGRMQGRSGTVPSPLRECPPAPLLQPITWGLTLLCPIAAPRYYRGAAGALLVYDIAKYLTYENVECLLIELQDHTDANIVIMLVGSKSDLRHLCAVPTNEVQSFAGIPPSPS</sequence>
<evidence type="ECO:0000313" key="4">
    <source>
        <dbReference type="Proteomes" id="UP000198323"/>
    </source>
</evidence>
<evidence type="ECO:0000313" key="3">
    <source>
        <dbReference type="EMBL" id="OXB53450.1"/>
    </source>
</evidence>
<name>A0A226MDY4_CALSU</name>
<dbReference type="GO" id="GO:0003924">
    <property type="term" value="F:GTPase activity"/>
    <property type="evidence" value="ECO:0007669"/>
    <property type="project" value="InterPro"/>
</dbReference>
<reference evidence="3 4" key="1">
    <citation type="submission" date="2016-07" db="EMBL/GenBank/DDBJ databases">
        <title>Disparate Historic Effective Population Sizes Predicted by Modern Levels of Genome Diversity for the Scaled Quail (Callipepla squamata) and the Northern Bobwhite (Colinus virginianus): Inferences from First and Second Generation Draft Genome Assemblies for Sympatric New World Quail.</title>
        <authorList>
            <person name="Oldeschulte D.L."/>
            <person name="Halley Y.A."/>
            <person name="Bhattarai E.K."/>
            <person name="Brashear W.A."/>
            <person name="Hill J."/>
            <person name="Metz R.P."/>
            <person name="Johnson C.D."/>
            <person name="Rollins D."/>
            <person name="Peterson M.J."/>
            <person name="Bickhart D.M."/>
            <person name="Decker J.E."/>
            <person name="Seabury C.M."/>
        </authorList>
    </citation>
    <scope>NUCLEOTIDE SEQUENCE [LARGE SCALE GENOMIC DNA]</scope>
    <source>
        <strain evidence="3 4">Texas</strain>
        <tissue evidence="3">Leg muscle</tissue>
    </source>
</reference>